<proteinExistence type="predicted"/>
<accession>A0A2M7TKQ3</accession>
<evidence type="ECO:0000313" key="2">
    <source>
        <dbReference type="EMBL" id="PIZ47454.1"/>
    </source>
</evidence>
<protein>
    <submittedName>
        <fullName evidence="2">Uncharacterized protein</fullName>
    </submittedName>
</protein>
<evidence type="ECO:0000313" key="3">
    <source>
        <dbReference type="Proteomes" id="UP000228920"/>
    </source>
</evidence>
<evidence type="ECO:0000256" key="1">
    <source>
        <dbReference type="SAM" id="Phobius"/>
    </source>
</evidence>
<feature type="transmembrane region" description="Helical" evidence="1">
    <location>
        <begin position="97"/>
        <end position="116"/>
    </location>
</feature>
<comment type="caution">
    <text evidence="2">The sequence shown here is derived from an EMBL/GenBank/DDBJ whole genome shotgun (WGS) entry which is preliminary data.</text>
</comment>
<reference evidence="3" key="1">
    <citation type="submission" date="2017-09" db="EMBL/GenBank/DDBJ databases">
        <title>Depth-based differentiation of microbial function through sediment-hosted aquifers and enrichment of novel symbionts in the deep terrestrial subsurface.</title>
        <authorList>
            <person name="Probst A.J."/>
            <person name="Ladd B."/>
            <person name="Jarett J.K."/>
            <person name="Geller-Mcgrath D.E."/>
            <person name="Sieber C.M.K."/>
            <person name="Emerson J.B."/>
            <person name="Anantharaman K."/>
            <person name="Thomas B.C."/>
            <person name="Malmstrom R."/>
            <person name="Stieglmeier M."/>
            <person name="Klingl A."/>
            <person name="Woyke T."/>
            <person name="Ryan C.M."/>
            <person name="Banfield J.F."/>
        </authorList>
    </citation>
    <scope>NUCLEOTIDE SEQUENCE [LARGE SCALE GENOMIC DNA]</scope>
</reference>
<keyword evidence="1" id="KW-0812">Transmembrane</keyword>
<dbReference type="EMBL" id="PFNL01000047">
    <property type="protein sequence ID" value="PIZ47454.1"/>
    <property type="molecule type" value="Genomic_DNA"/>
</dbReference>
<keyword evidence="1" id="KW-0472">Membrane</keyword>
<name>A0A2M7TKQ3_UNCKA</name>
<feature type="transmembrane region" description="Helical" evidence="1">
    <location>
        <begin position="122"/>
        <end position="145"/>
    </location>
</feature>
<dbReference type="Proteomes" id="UP000228920">
    <property type="component" value="Unassembled WGS sequence"/>
</dbReference>
<feature type="transmembrane region" description="Helical" evidence="1">
    <location>
        <begin position="58"/>
        <end position="76"/>
    </location>
</feature>
<gene>
    <name evidence="2" type="ORF">COY32_01670</name>
</gene>
<organism evidence="2 3">
    <name type="scientific">candidate division WWE3 bacterium CG_4_10_14_0_2_um_filter_41_14</name>
    <dbReference type="NCBI Taxonomy" id="1975072"/>
    <lineage>
        <taxon>Bacteria</taxon>
        <taxon>Katanobacteria</taxon>
    </lineage>
</organism>
<sequence>MSSSVGKTIKFRVMAEVNYFLVWLMKKRLFIILNIFLLLLHARFYYETMSRGPQGFEGNAISMFITILSVVIYGHLIRLYREVEPEVKAIDVTRKNIRIYQVAFVLTAILVFILGLVFQSSIISFLVFFVLDMTSILPIIVWTIIYHGDPKTNRHFTQW</sequence>
<feature type="transmembrane region" description="Helical" evidence="1">
    <location>
        <begin position="29"/>
        <end position="46"/>
    </location>
</feature>
<dbReference type="AlphaFoldDB" id="A0A2M7TKQ3"/>
<keyword evidence="1" id="KW-1133">Transmembrane helix</keyword>